<sequence>MTPMEKKRLIKNLTTEMRMAAQDLNFELAAEIRDKIKEI</sequence>
<dbReference type="Proteomes" id="UP000034293">
    <property type="component" value="Unassembled WGS sequence"/>
</dbReference>
<dbReference type="PROSITE" id="PS50151">
    <property type="entry name" value="UVR"/>
    <property type="match status" value="1"/>
</dbReference>
<comment type="caution">
    <text evidence="2">The sequence shown here is derived from an EMBL/GenBank/DDBJ whole genome shotgun (WGS) entry which is preliminary data.</text>
</comment>
<accession>A0A0G0SCZ1</accession>
<organism evidence="2 3">
    <name type="scientific">Candidatus Woesebacteria bacterium GW2011_GWA1_40_43</name>
    <dbReference type="NCBI Taxonomy" id="1618553"/>
    <lineage>
        <taxon>Bacteria</taxon>
        <taxon>Candidatus Woeseibacteriota</taxon>
    </lineage>
</organism>
<name>A0A0G0SCZ1_9BACT</name>
<dbReference type="AlphaFoldDB" id="A0A0G0SCZ1"/>
<evidence type="ECO:0000313" key="3">
    <source>
        <dbReference type="Proteomes" id="UP000034293"/>
    </source>
</evidence>
<reference evidence="2 3" key="1">
    <citation type="journal article" date="2015" name="Nature">
        <title>rRNA introns, odd ribosomes, and small enigmatic genomes across a large radiation of phyla.</title>
        <authorList>
            <person name="Brown C.T."/>
            <person name="Hug L.A."/>
            <person name="Thomas B.C."/>
            <person name="Sharon I."/>
            <person name="Castelle C.J."/>
            <person name="Singh A."/>
            <person name="Wilkins M.J."/>
            <person name="Williams K.H."/>
            <person name="Banfield J.F."/>
        </authorList>
    </citation>
    <scope>NUCLEOTIDE SEQUENCE [LARGE SCALE GENOMIC DNA]</scope>
</reference>
<feature type="domain" description="UVR" evidence="1">
    <location>
        <begin position="7"/>
        <end position="39"/>
    </location>
</feature>
<dbReference type="Pfam" id="PF02151">
    <property type="entry name" value="UVR"/>
    <property type="match status" value="1"/>
</dbReference>
<dbReference type="SUPFAM" id="SSF46600">
    <property type="entry name" value="C-terminal UvrC-binding domain of UvrB"/>
    <property type="match status" value="1"/>
</dbReference>
<proteinExistence type="predicted"/>
<gene>
    <name evidence="2" type="ORF">UU02_C0042G0005</name>
</gene>
<protein>
    <recommendedName>
        <fullName evidence="1">UVR domain-containing protein</fullName>
    </recommendedName>
</protein>
<dbReference type="InterPro" id="IPR001943">
    <property type="entry name" value="UVR_dom"/>
</dbReference>
<dbReference type="EMBL" id="LBZA01000042">
    <property type="protein sequence ID" value="KKR62709.1"/>
    <property type="molecule type" value="Genomic_DNA"/>
</dbReference>
<dbReference type="InterPro" id="IPR036876">
    <property type="entry name" value="UVR_dom_sf"/>
</dbReference>
<evidence type="ECO:0000259" key="1">
    <source>
        <dbReference type="PROSITE" id="PS50151"/>
    </source>
</evidence>
<dbReference type="Gene3D" id="4.10.860.10">
    <property type="entry name" value="UVR domain"/>
    <property type="match status" value="1"/>
</dbReference>
<evidence type="ECO:0000313" key="2">
    <source>
        <dbReference type="EMBL" id="KKR62709.1"/>
    </source>
</evidence>